<dbReference type="RefSeq" id="WP_348269421.1">
    <property type="nucleotide sequence ID" value="NZ_CP121195.1"/>
</dbReference>
<protein>
    <submittedName>
        <fullName evidence="1">Uncharacterized protein</fullName>
    </submittedName>
</protein>
<accession>A0AAU7D4W3</accession>
<dbReference type="EMBL" id="CP121195">
    <property type="protein sequence ID" value="XBH12357.1"/>
    <property type="molecule type" value="Genomic_DNA"/>
</dbReference>
<organism evidence="1">
    <name type="scientific">Edaphobacter paludis</name>
    <dbReference type="NCBI Taxonomy" id="3035702"/>
    <lineage>
        <taxon>Bacteria</taxon>
        <taxon>Pseudomonadati</taxon>
        <taxon>Acidobacteriota</taxon>
        <taxon>Terriglobia</taxon>
        <taxon>Terriglobales</taxon>
        <taxon>Acidobacteriaceae</taxon>
        <taxon>Edaphobacter</taxon>
    </lineage>
</organism>
<dbReference type="AlphaFoldDB" id="A0AAU7D4W3"/>
<evidence type="ECO:0000313" key="1">
    <source>
        <dbReference type="EMBL" id="XBH12357.1"/>
    </source>
</evidence>
<sequence length="77" mass="8707">MTTKKTTSTRGKPVNCWMRDEDVSLIRGLATFISGQGYRVSDSQVIKAALRVAKPDSKLLKAFEEVLKMDGRFKRDE</sequence>
<proteinExistence type="predicted"/>
<gene>
    <name evidence="1" type="ORF">P8936_11680</name>
</gene>
<reference evidence="1" key="1">
    <citation type="submission" date="2023-03" db="EMBL/GenBank/DDBJ databases">
        <title>Edaphobacter sp.</title>
        <authorList>
            <person name="Huber K.J."/>
            <person name="Papendorf J."/>
            <person name="Pilke C."/>
            <person name="Bunk B."/>
            <person name="Sproeer C."/>
            <person name="Pester M."/>
        </authorList>
    </citation>
    <scope>NUCLEOTIDE SEQUENCE</scope>
    <source>
        <strain evidence="1">DSM 109920</strain>
    </source>
</reference>
<name>A0AAU7D4W3_9BACT</name>